<protein>
    <submittedName>
        <fullName evidence="1">Uncharacterized protein</fullName>
    </submittedName>
</protein>
<gene>
    <name evidence="1" type="ORF">Pmani_037745</name>
</gene>
<evidence type="ECO:0000313" key="1">
    <source>
        <dbReference type="EMBL" id="KAK4289275.1"/>
    </source>
</evidence>
<dbReference type="EMBL" id="JAWZYT010005919">
    <property type="protein sequence ID" value="KAK4289275.1"/>
    <property type="molecule type" value="Genomic_DNA"/>
</dbReference>
<name>A0AAE1NFQ1_9EUCA</name>
<evidence type="ECO:0000313" key="2">
    <source>
        <dbReference type="Proteomes" id="UP001292094"/>
    </source>
</evidence>
<sequence>MPQNRKSSERSERLVKWVGFYIHQSTENTGREEVGFGVELTQSCHAPIPTSTTRIIITTPKTMTAIVFLFQESLIQSGMTGIVLSFQDGVESSTTCRAGRWMGREAL</sequence>
<proteinExistence type="predicted"/>
<accession>A0AAE1NFQ1</accession>
<keyword evidence="2" id="KW-1185">Reference proteome</keyword>
<dbReference type="Proteomes" id="UP001292094">
    <property type="component" value="Unassembled WGS sequence"/>
</dbReference>
<dbReference type="AlphaFoldDB" id="A0AAE1NFQ1"/>
<reference evidence="1" key="1">
    <citation type="submission" date="2023-11" db="EMBL/GenBank/DDBJ databases">
        <title>Genome assemblies of two species of porcelain crab, Petrolisthes cinctipes and Petrolisthes manimaculis (Anomura: Porcellanidae).</title>
        <authorList>
            <person name="Angst P."/>
        </authorList>
    </citation>
    <scope>NUCLEOTIDE SEQUENCE</scope>
    <source>
        <strain evidence="1">PB745_02</strain>
        <tissue evidence="1">Gill</tissue>
    </source>
</reference>
<comment type="caution">
    <text evidence="1">The sequence shown here is derived from an EMBL/GenBank/DDBJ whole genome shotgun (WGS) entry which is preliminary data.</text>
</comment>
<organism evidence="1 2">
    <name type="scientific">Petrolisthes manimaculis</name>
    <dbReference type="NCBI Taxonomy" id="1843537"/>
    <lineage>
        <taxon>Eukaryota</taxon>
        <taxon>Metazoa</taxon>
        <taxon>Ecdysozoa</taxon>
        <taxon>Arthropoda</taxon>
        <taxon>Crustacea</taxon>
        <taxon>Multicrustacea</taxon>
        <taxon>Malacostraca</taxon>
        <taxon>Eumalacostraca</taxon>
        <taxon>Eucarida</taxon>
        <taxon>Decapoda</taxon>
        <taxon>Pleocyemata</taxon>
        <taxon>Anomura</taxon>
        <taxon>Galatheoidea</taxon>
        <taxon>Porcellanidae</taxon>
        <taxon>Petrolisthes</taxon>
    </lineage>
</organism>